<dbReference type="RefSeq" id="WP_071315791.1">
    <property type="nucleotide sequence ID" value="NZ_CP063356.2"/>
</dbReference>
<keyword evidence="1" id="KW-1133">Transmembrane helix</keyword>
<dbReference type="Pfam" id="PF10710">
    <property type="entry name" value="DUF2512"/>
    <property type="match status" value="1"/>
</dbReference>
<protein>
    <submittedName>
        <fullName evidence="3">DUF2512 family protein</fullName>
    </submittedName>
</protein>
<evidence type="ECO:0000313" key="3">
    <source>
        <dbReference type="EMBL" id="QOY36014.1"/>
    </source>
</evidence>
<keyword evidence="1" id="KW-0472">Membrane</keyword>
<proteinExistence type="predicted"/>
<reference evidence="3" key="4">
    <citation type="submission" date="2020-10" db="EMBL/GenBank/DDBJ databases">
        <authorList>
            <person name="Bassil N.M."/>
            <person name="Lloyd J.R."/>
        </authorList>
    </citation>
    <scope>NUCLEOTIDE SEQUENCE</scope>
    <source>
        <strain evidence="3">NB2006</strain>
    </source>
</reference>
<dbReference type="InterPro" id="IPR019649">
    <property type="entry name" value="DUF2512"/>
</dbReference>
<dbReference type="AlphaFoldDB" id="A0A1S2ME09"/>
<gene>
    <name evidence="3" type="ORF">AWH56_025795</name>
    <name evidence="2" type="ORF">AWH56_03305</name>
</gene>
<feature type="transmembrane region" description="Helical" evidence="1">
    <location>
        <begin position="33"/>
        <end position="51"/>
    </location>
</feature>
<reference evidence="2 4" key="1">
    <citation type="submission" date="2016-10" db="EMBL/GenBank/DDBJ databases">
        <title>Draft genome sequences of four alkaliphilic bacteria belonging to the Anaerobacillus genus.</title>
        <authorList>
            <person name="Bassil N.M."/>
            <person name="Lloyd J.R."/>
        </authorList>
    </citation>
    <scope>NUCLEOTIDE SEQUENCE [LARGE SCALE GENOMIC DNA]</scope>
    <source>
        <strain evidence="2 4">NB2006</strain>
    </source>
</reference>
<dbReference type="OrthoDB" id="2111682at2"/>
<feature type="transmembrane region" description="Helical" evidence="1">
    <location>
        <begin position="58"/>
        <end position="77"/>
    </location>
</feature>
<accession>A0A1S2ME09</accession>
<sequence length="122" mass="13658">MQHVKPVLVKFVIYSILITLVLLFYGYSIASLLVLSAILVVVTYFLGDMIVLPLKGNWIATLVDVAIVFLGVLIWTVPSYGLYFSVIGGALFVAFIVGVCEWFIHIYIIGRVDRDGREPLYD</sequence>
<evidence type="ECO:0000313" key="2">
    <source>
        <dbReference type="EMBL" id="OIJ22978.1"/>
    </source>
</evidence>
<dbReference type="EMBL" id="CP063356">
    <property type="protein sequence ID" value="QOY36014.1"/>
    <property type="molecule type" value="Genomic_DNA"/>
</dbReference>
<feature type="transmembrane region" description="Helical" evidence="1">
    <location>
        <begin position="7"/>
        <end position="27"/>
    </location>
</feature>
<dbReference type="EMBL" id="LQXD01000010">
    <property type="protein sequence ID" value="OIJ22978.1"/>
    <property type="molecule type" value="Genomic_DNA"/>
</dbReference>
<reference evidence="3 4" key="2">
    <citation type="journal article" date="2017" name="Genome Announc.">
        <title>Draft Genome Sequences of Four Alkaliphilic Bacteria Belonging to the Anaerobacillus Genus.</title>
        <authorList>
            <person name="Bassil N.M."/>
            <person name="Lloyd J.R."/>
        </authorList>
    </citation>
    <scope>NUCLEOTIDE SEQUENCE [LARGE SCALE GENOMIC DNA]</scope>
    <source>
        <strain evidence="3 4">NB2006</strain>
    </source>
</reference>
<keyword evidence="1" id="KW-0812">Transmembrane</keyword>
<evidence type="ECO:0000313" key="4">
    <source>
        <dbReference type="Proteomes" id="UP000180175"/>
    </source>
</evidence>
<evidence type="ECO:0000256" key="1">
    <source>
        <dbReference type="SAM" id="Phobius"/>
    </source>
</evidence>
<feature type="transmembrane region" description="Helical" evidence="1">
    <location>
        <begin position="83"/>
        <end position="104"/>
    </location>
</feature>
<dbReference type="KEGG" id="aia:AWH56_025795"/>
<organism evidence="2 4">
    <name type="scientific">Anaerobacillus isosaccharinicus</name>
    <dbReference type="NCBI Taxonomy" id="1532552"/>
    <lineage>
        <taxon>Bacteria</taxon>
        <taxon>Bacillati</taxon>
        <taxon>Bacillota</taxon>
        <taxon>Bacilli</taxon>
        <taxon>Bacillales</taxon>
        <taxon>Bacillaceae</taxon>
        <taxon>Anaerobacillus</taxon>
    </lineage>
</organism>
<dbReference type="Proteomes" id="UP000180175">
    <property type="component" value="Chromosome"/>
</dbReference>
<keyword evidence="4" id="KW-1185">Reference proteome</keyword>
<reference evidence="3 4" key="3">
    <citation type="journal article" date="2019" name="Int. J. Syst. Evol. Microbiol.">
        <title>Anaerobacillus isosaccharinicus sp. nov., an alkaliphilic bacterium which degrades isosaccharinic acid.</title>
        <authorList>
            <person name="Bassil N.M."/>
            <person name="Lloyd J.R."/>
        </authorList>
    </citation>
    <scope>NUCLEOTIDE SEQUENCE [LARGE SCALE GENOMIC DNA]</scope>
    <source>
        <strain evidence="3 4">NB2006</strain>
    </source>
</reference>
<name>A0A1S2ME09_9BACI</name>